<dbReference type="AlphaFoldDB" id="A0A3S3E8P6"/>
<proteinExistence type="predicted"/>
<feature type="domain" description="Bacterial Ig-like" evidence="3">
    <location>
        <begin position="513"/>
        <end position="590"/>
    </location>
</feature>
<keyword evidence="2" id="KW-0732">Signal</keyword>
<name>A0A3S3E8P6_9NOCA</name>
<comment type="caution">
    <text evidence="4">The sequence shown here is derived from an EMBL/GenBank/DDBJ whole genome shotgun (WGS) entry which is preliminary data.</text>
</comment>
<feature type="region of interest" description="Disordered" evidence="1">
    <location>
        <begin position="1"/>
        <end position="20"/>
    </location>
</feature>
<dbReference type="Gene3D" id="2.60.40.10">
    <property type="entry name" value="Immunoglobulins"/>
    <property type="match status" value="4"/>
</dbReference>
<protein>
    <submittedName>
        <fullName evidence="4">Ig-like domain repeat protein</fullName>
    </submittedName>
</protein>
<feature type="chain" id="PRO_5018692253" evidence="2">
    <location>
        <begin position="51"/>
        <end position="617"/>
    </location>
</feature>
<dbReference type="OrthoDB" id="4441865at2"/>
<evidence type="ECO:0000313" key="5">
    <source>
        <dbReference type="Proteomes" id="UP000286208"/>
    </source>
</evidence>
<reference evidence="4 5" key="1">
    <citation type="submission" date="2018-11" db="EMBL/GenBank/DDBJ databases">
        <title>Rhodococcus spongicola sp. nov. and Rhodococcus xishaensis sp. nov. from marine sponges.</title>
        <authorList>
            <person name="Li L."/>
            <person name="Lin H.W."/>
        </authorList>
    </citation>
    <scope>NUCLEOTIDE SEQUENCE [LARGE SCALE GENOMIC DNA]</scope>
    <source>
        <strain evidence="4 5">CCTCC AB2014297</strain>
    </source>
</reference>
<evidence type="ECO:0000313" key="4">
    <source>
        <dbReference type="EMBL" id="RVW07878.1"/>
    </source>
</evidence>
<organism evidence="4 5">
    <name type="scientific">Prescottella agglutinans</name>
    <dbReference type="NCBI Taxonomy" id="1644129"/>
    <lineage>
        <taxon>Bacteria</taxon>
        <taxon>Bacillati</taxon>
        <taxon>Actinomycetota</taxon>
        <taxon>Actinomycetes</taxon>
        <taxon>Mycobacteriales</taxon>
        <taxon>Nocardiaceae</taxon>
        <taxon>Prescottella</taxon>
    </lineage>
</organism>
<sequence length="617" mass="61563">MHDTAPPVGEADTTRGGSVLSSTVRRLATPVLAAGAAVAVMLGGAGTAAAADPPPATSGDQPNDNLRWNLSLTAVNGATVNPTQPGVNVVRPGDTVTYTAKIWKTAGIGRYMTAIRQIAPAGFQYLSHTISKQSTVTNEGAAGVKAVCAGGGCNSVPILGTKGYLDNVNFDVTYKIPETQTPGDYNSGFVFDVYAFSTQSGSTQAGAWVRVEDPREETTTSLTAPASIGKGSPADLTATVSPATATGTVQFFEGANPIGDPVTVSGGTATLSHAFDTMGTHSVSAKYTATGLFHDSESGAQQVEVGPSTTTTSVTVPATAEAGTTVPLEATVSPAGATGTVQFVVNGANVGNPVQVNAEGKATLNHLFTDPGDFAVTANFVGGFGYADSAATAQHVNVAYGAWQTTTVVVEPVSAEAGSPTNLMATVRPIPTGGTVTFSVDGTPIGSSAVGTADGVAVLEHTFDTAGAYQVVAEFAGTEGFSTSTSAPFTATVAPAAPVLTAVAADLKVQGLSVVGQTVTLTVEVDPADALGTVQFYKGTEAVGAPVAVVDGKASITTTLDSEGSQVLTAKFLGGNGFRDTVSNPVVLNVSAAPENPGTDAGSLGSLSGLFTGSLGG</sequence>
<dbReference type="Pfam" id="PF16640">
    <property type="entry name" value="Big_3_5"/>
    <property type="match status" value="4"/>
</dbReference>
<feature type="domain" description="Bacterial Ig-like" evidence="3">
    <location>
        <begin position="223"/>
        <end position="305"/>
    </location>
</feature>
<dbReference type="InterPro" id="IPR013783">
    <property type="entry name" value="Ig-like_fold"/>
</dbReference>
<feature type="domain" description="Bacterial Ig-like" evidence="3">
    <location>
        <begin position="315"/>
        <end position="399"/>
    </location>
</feature>
<dbReference type="InterPro" id="IPR032109">
    <property type="entry name" value="Big_3_5"/>
</dbReference>
<accession>A0A3S3E8P6</accession>
<evidence type="ECO:0000256" key="1">
    <source>
        <dbReference type="SAM" id="MobiDB-lite"/>
    </source>
</evidence>
<gene>
    <name evidence="4" type="ORF">EGT67_20255</name>
</gene>
<dbReference type="Proteomes" id="UP000286208">
    <property type="component" value="Unassembled WGS sequence"/>
</dbReference>
<feature type="signal peptide" evidence="2">
    <location>
        <begin position="1"/>
        <end position="50"/>
    </location>
</feature>
<dbReference type="EMBL" id="RKLP01000011">
    <property type="protein sequence ID" value="RVW07878.1"/>
    <property type="molecule type" value="Genomic_DNA"/>
</dbReference>
<evidence type="ECO:0000259" key="3">
    <source>
        <dbReference type="Pfam" id="PF16640"/>
    </source>
</evidence>
<feature type="domain" description="Bacterial Ig-like" evidence="3">
    <location>
        <begin position="411"/>
        <end position="494"/>
    </location>
</feature>
<evidence type="ECO:0000256" key="2">
    <source>
        <dbReference type="SAM" id="SignalP"/>
    </source>
</evidence>
<keyword evidence="5" id="KW-1185">Reference proteome</keyword>
<dbReference type="GO" id="GO:0005975">
    <property type="term" value="P:carbohydrate metabolic process"/>
    <property type="evidence" value="ECO:0007669"/>
    <property type="project" value="UniProtKB-ARBA"/>
</dbReference>